<evidence type="ECO:0000256" key="1">
    <source>
        <dbReference type="SAM" id="MobiDB-lite"/>
    </source>
</evidence>
<dbReference type="Gene3D" id="2.50.20.10">
    <property type="entry name" value="Lipoprotein localisation LolA/LolB/LppX"/>
    <property type="match status" value="1"/>
</dbReference>
<dbReference type="AlphaFoldDB" id="A0A418WIT1"/>
<gene>
    <name evidence="2" type="ORF">D3874_05215</name>
</gene>
<evidence type="ECO:0000313" key="3">
    <source>
        <dbReference type="Proteomes" id="UP000284605"/>
    </source>
</evidence>
<organism evidence="2 3">
    <name type="scientific">Oleomonas cavernae</name>
    <dbReference type="NCBI Taxonomy" id="2320859"/>
    <lineage>
        <taxon>Bacteria</taxon>
        <taxon>Pseudomonadati</taxon>
        <taxon>Pseudomonadota</taxon>
        <taxon>Alphaproteobacteria</taxon>
        <taxon>Acetobacterales</taxon>
        <taxon>Acetobacteraceae</taxon>
        <taxon>Oleomonas</taxon>
    </lineage>
</organism>
<dbReference type="Proteomes" id="UP000284605">
    <property type="component" value="Unassembled WGS sequence"/>
</dbReference>
<comment type="caution">
    <text evidence="2">The sequence shown here is derived from an EMBL/GenBank/DDBJ whole genome shotgun (WGS) entry which is preliminary data.</text>
</comment>
<dbReference type="OrthoDB" id="6757166at2"/>
<name>A0A418WIT1_9PROT</name>
<proteinExistence type="predicted"/>
<dbReference type="CDD" id="cd16329">
    <property type="entry name" value="LolA_like"/>
    <property type="match status" value="1"/>
</dbReference>
<accession>A0A418WIT1</accession>
<dbReference type="EMBL" id="QYUK01000011">
    <property type="protein sequence ID" value="RJF89862.1"/>
    <property type="molecule type" value="Genomic_DNA"/>
</dbReference>
<reference evidence="2 3" key="1">
    <citation type="submission" date="2018-09" db="EMBL/GenBank/DDBJ databases">
        <authorList>
            <person name="Zhu H."/>
        </authorList>
    </citation>
    <scope>NUCLEOTIDE SEQUENCE [LARGE SCALE GENOMIC DNA]</scope>
    <source>
        <strain evidence="2 3">K1W22B-8</strain>
    </source>
</reference>
<dbReference type="InterPro" id="IPR010752">
    <property type="entry name" value="DUF1329"/>
</dbReference>
<feature type="region of interest" description="Disordered" evidence="1">
    <location>
        <begin position="1"/>
        <end position="24"/>
    </location>
</feature>
<keyword evidence="3" id="KW-1185">Reference proteome</keyword>
<evidence type="ECO:0000313" key="2">
    <source>
        <dbReference type="EMBL" id="RJF89862.1"/>
    </source>
</evidence>
<protein>
    <submittedName>
        <fullName evidence="2">DUF1329 domain-containing protein</fullName>
    </submittedName>
</protein>
<sequence>MTQGEAARLGADLTPTGAERAGNAAGTIPAWDGGLKTPLPGIVPGVSRPDPYPDDKPLFRITAANVEQYRGQLSDGQVAMLKRYADTYYLNVYPTRRSAALPPAIYAAIKEQATKAELADGGNGINDLGQSTVPFPQPKDGQEAIWNHLVRYRGEAIDRRVLQAVVQRDGSFAPVIIRDLISFRPSFAGKPEYDNTLFMDVQKVLAPQRLAGTALLAIDSVNQVTEARQAWVYNAGTRRVLRAPEVAYDNPGTAADGARTTDNYDMYNGAINRYDWKLLGKREVYVPYNANRLDSRGLKYADIIQPAHLNPEHLRYELHRVWVVEATLREGMRHIYAKRVFYLDEDSWSALLIDHYDGRGELWRTSEGHIMEYTEASVPFYAVETLYDLNGERYLAFGMNNEEPYELNFDWRAEEGFYTPSSLRRFAN</sequence>
<dbReference type="Pfam" id="PF07044">
    <property type="entry name" value="DUF1329"/>
    <property type="match status" value="1"/>
</dbReference>